<dbReference type="PROSITE" id="PS50861">
    <property type="entry name" value="AA_TRNA_LIGASE_II_GLYAB"/>
    <property type="match status" value="1"/>
</dbReference>
<keyword evidence="9 11" id="KW-0030">Aminoacyl-tRNA synthetase</keyword>
<evidence type="ECO:0000256" key="4">
    <source>
        <dbReference type="ARBA" id="ARBA00022490"/>
    </source>
</evidence>
<name>A0A229FW95_9BURK</name>
<comment type="subunit">
    <text evidence="3 11">Tetramer of two alpha and two beta subunits.</text>
</comment>
<dbReference type="AlphaFoldDB" id="A0A229FW95"/>
<feature type="domain" description="DALR anticodon binding" evidence="12">
    <location>
        <begin position="606"/>
        <end position="709"/>
    </location>
</feature>
<sequence>MSHAPLIIELFTEELPPKALKKFDQSFSENIQQSLNTQGLLDSSSVTTSYATPRRLAVHLSDVLTKAPNRQVKEKLLPVAIALDADGKATAPLLKKLAALGHPDISLDQLEKQGSDKAETFYLNVEVTGQTLAAGLQVALEQAIAKLPIPKLMRYQIAPGTAQVKDVEFVRPAHGLVAMHGTEIINIEALGLKAHNTTLGHRFLSKGTLTIKHADDYAKTLETSGKVIASYNNRLEKIRESLLKASNGHSVLMPESLLEEVCSLVEWPVIYTCEFEKEFLEVPQECLILTMQTNQKYFAMTDKNGKLVNQFLIVSNIETSTPEAIISGNERVVRPRLADAKFFYEQDRKKTLFERTALLSKVVYHNKLGTQLERTERVAKIAEVIGNELKKHQSSIDVSLAVRAAQLAKADLLTDMVGEFPELQGIMGRYYALNDKEHPDVAAACMEHYAPRFAGDALPVTDTGTILALADKLETLVGIWGIGLAPTGEKDPFALRRHALGICRILLEKKLPLNIRDVLQATIKQFSQEEVHQNSSVDVIHGFILDRLRAYLKDQQWDGKNYSTNEVESVVSQLPVVFGDVLERLKAVRLFSALDESTALAAANKRIGNILKKVDFPIPASVDNNLLTLDAEKSLAKALDQILPQVNQSFKNGQFTEALQAFATLRVEVDNFFNDVMVMDPDTKLRDNRLALLAKMHGLMNQVADIGKLAS</sequence>
<evidence type="ECO:0000313" key="14">
    <source>
        <dbReference type="Proteomes" id="UP000215188"/>
    </source>
</evidence>
<keyword evidence="6 11" id="KW-0547">Nucleotide-binding</keyword>
<evidence type="ECO:0000256" key="10">
    <source>
        <dbReference type="ARBA" id="ARBA00047937"/>
    </source>
</evidence>
<keyword evidence="7 11" id="KW-0067">ATP-binding</keyword>
<evidence type="ECO:0000256" key="3">
    <source>
        <dbReference type="ARBA" id="ARBA00011209"/>
    </source>
</evidence>
<organism evidence="13 14">
    <name type="scientific">Polynucleobacter cosmopolitanus</name>
    <dbReference type="NCBI Taxonomy" id="351345"/>
    <lineage>
        <taxon>Bacteria</taxon>
        <taxon>Pseudomonadati</taxon>
        <taxon>Pseudomonadota</taxon>
        <taxon>Betaproteobacteria</taxon>
        <taxon>Burkholderiales</taxon>
        <taxon>Burkholderiaceae</taxon>
        <taxon>Polynucleobacter</taxon>
    </lineage>
</organism>
<dbReference type="SUPFAM" id="SSF109604">
    <property type="entry name" value="HD-domain/PDEase-like"/>
    <property type="match status" value="1"/>
</dbReference>
<dbReference type="NCBIfam" id="TIGR00211">
    <property type="entry name" value="glyS"/>
    <property type="match status" value="1"/>
</dbReference>
<evidence type="ECO:0000256" key="2">
    <source>
        <dbReference type="ARBA" id="ARBA00008226"/>
    </source>
</evidence>
<evidence type="ECO:0000313" key="13">
    <source>
        <dbReference type="EMBL" id="OXL15719.1"/>
    </source>
</evidence>
<evidence type="ECO:0000256" key="7">
    <source>
        <dbReference type="ARBA" id="ARBA00022840"/>
    </source>
</evidence>
<dbReference type="Pfam" id="PF05746">
    <property type="entry name" value="DALR_1"/>
    <property type="match status" value="1"/>
</dbReference>
<accession>A0A229FW95</accession>
<keyword evidence="14" id="KW-1185">Reference proteome</keyword>
<comment type="caution">
    <text evidence="13">The sequence shown here is derived from an EMBL/GenBank/DDBJ whole genome shotgun (WGS) entry which is preliminary data.</text>
</comment>
<evidence type="ECO:0000256" key="9">
    <source>
        <dbReference type="ARBA" id="ARBA00023146"/>
    </source>
</evidence>
<keyword evidence="5 11" id="KW-0436">Ligase</keyword>
<dbReference type="SMART" id="SM00836">
    <property type="entry name" value="DALR_1"/>
    <property type="match status" value="1"/>
</dbReference>
<evidence type="ECO:0000256" key="8">
    <source>
        <dbReference type="ARBA" id="ARBA00022917"/>
    </source>
</evidence>
<dbReference type="EMBL" id="NJGG01000001">
    <property type="protein sequence ID" value="OXL15719.1"/>
    <property type="molecule type" value="Genomic_DNA"/>
</dbReference>
<comment type="similarity">
    <text evidence="2 11">Belongs to the class-II aminoacyl-tRNA synthetase family.</text>
</comment>
<evidence type="ECO:0000256" key="6">
    <source>
        <dbReference type="ARBA" id="ARBA00022741"/>
    </source>
</evidence>
<dbReference type="OrthoDB" id="9775440at2"/>
<dbReference type="GO" id="GO:0005829">
    <property type="term" value="C:cytosol"/>
    <property type="evidence" value="ECO:0007669"/>
    <property type="project" value="TreeGrafter"/>
</dbReference>
<keyword evidence="4 11" id="KW-0963">Cytoplasm</keyword>
<dbReference type="HAMAP" id="MF_00255">
    <property type="entry name" value="Gly_tRNA_synth_beta"/>
    <property type="match status" value="1"/>
</dbReference>
<dbReference type="PANTHER" id="PTHR30075">
    <property type="entry name" value="GLYCYL-TRNA SYNTHETASE"/>
    <property type="match status" value="1"/>
</dbReference>
<dbReference type="InterPro" id="IPR015944">
    <property type="entry name" value="Gly-tRNA-synth_bsu"/>
</dbReference>
<comment type="subcellular location">
    <subcellularLocation>
        <location evidence="1 11">Cytoplasm</location>
    </subcellularLocation>
</comment>
<comment type="catalytic activity">
    <reaction evidence="10 11">
        <text>tRNA(Gly) + glycine + ATP = glycyl-tRNA(Gly) + AMP + diphosphate</text>
        <dbReference type="Rhea" id="RHEA:16013"/>
        <dbReference type="Rhea" id="RHEA-COMP:9664"/>
        <dbReference type="Rhea" id="RHEA-COMP:9683"/>
        <dbReference type="ChEBI" id="CHEBI:30616"/>
        <dbReference type="ChEBI" id="CHEBI:33019"/>
        <dbReference type="ChEBI" id="CHEBI:57305"/>
        <dbReference type="ChEBI" id="CHEBI:78442"/>
        <dbReference type="ChEBI" id="CHEBI:78522"/>
        <dbReference type="ChEBI" id="CHEBI:456215"/>
        <dbReference type="EC" id="6.1.1.14"/>
    </reaction>
</comment>
<dbReference type="GO" id="GO:0006420">
    <property type="term" value="P:arginyl-tRNA aminoacylation"/>
    <property type="evidence" value="ECO:0007669"/>
    <property type="project" value="InterPro"/>
</dbReference>
<protein>
    <recommendedName>
        <fullName evidence="11">Glycine--tRNA ligase beta subunit</fullName>
        <ecNumber evidence="11">6.1.1.14</ecNumber>
    </recommendedName>
    <alternativeName>
        <fullName evidence="11">Glycyl-tRNA synthetase beta subunit</fullName>
        <shortName evidence="11">GlyRS</shortName>
    </alternativeName>
</protein>
<reference evidence="13 14" key="1">
    <citation type="submission" date="2017-06" db="EMBL/GenBank/DDBJ databases">
        <title>Reclassification of a Polynucleobacter cosmopolitanus strain isolated from tropical Lake Victoria as Polynucleobacter victoriensis comb. nov.</title>
        <authorList>
            <person name="Hahn M.W."/>
        </authorList>
    </citation>
    <scope>NUCLEOTIDE SEQUENCE [LARGE SCALE GENOMIC DNA]</scope>
    <source>
        <strain evidence="13 14">MWH-MoIso2</strain>
    </source>
</reference>
<dbReference type="Pfam" id="PF02092">
    <property type="entry name" value="tRNA_synt_2f"/>
    <property type="match status" value="1"/>
</dbReference>
<dbReference type="RefSeq" id="WP_089514758.1">
    <property type="nucleotide sequence ID" value="NZ_NJGG01000001.1"/>
</dbReference>
<evidence type="ECO:0000256" key="11">
    <source>
        <dbReference type="HAMAP-Rule" id="MF_00255"/>
    </source>
</evidence>
<dbReference type="GO" id="GO:0004820">
    <property type="term" value="F:glycine-tRNA ligase activity"/>
    <property type="evidence" value="ECO:0007669"/>
    <property type="project" value="UniProtKB-UniRule"/>
</dbReference>
<dbReference type="EC" id="6.1.1.14" evidence="11"/>
<proteinExistence type="inferred from homology"/>
<dbReference type="GO" id="GO:0006426">
    <property type="term" value="P:glycyl-tRNA aminoacylation"/>
    <property type="evidence" value="ECO:0007669"/>
    <property type="project" value="UniProtKB-UniRule"/>
</dbReference>
<dbReference type="PANTHER" id="PTHR30075:SF2">
    <property type="entry name" value="GLYCINE--TRNA LIGASE, CHLOROPLASTIC_MITOCHONDRIAL 2"/>
    <property type="match status" value="1"/>
</dbReference>
<gene>
    <name evidence="11" type="primary">glyS</name>
    <name evidence="13" type="ORF">AOC33_01060</name>
</gene>
<evidence type="ECO:0000259" key="12">
    <source>
        <dbReference type="SMART" id="SM00836"/>
    </source>
</evidence>
<dbReference type="Proteomes" id="UP000215188">
    <property type="component" value="Unassembled WGS sequence"/>
</dbReference>
<evidence type="ECO:0000256" key="5">
    <source>
        <dbReference type="ARBA" id="ARBA00022598"/>
    </source>
</evidence>
<evidence type="ECO:0000256" key="1">
    <source>
        <dbReference type="ARBA" id="ARBA00004496"/>
    </source>
</evidence>
<dbReference type="GO" id="GO:0004814">
    <property type="term" value="F:arginine-tRNA ligase activity"/>
    <property type="evidence" value="ECO:0007669"/>
    <property type="project" value="InterPro"/>
</dbReference>
<dbReference type="GO" id="GO:0005524">
    <property type="term" value="F:ATP binding"/>
    <property type="evidence" value="ECO:0007669"/>
    <property type="project" value="UniProtKB-UniRule"/>
</dbReference>
<dbReference type="InterPro" id="IPR006194">
    <property type="entry name" value="Gly-tRNA-synth_heterodimer"/>
</dbReference>
<dbReference type="PRINTS" id="PR01045">
    <property type="entry name" value="TRNASYNTHGB"/>
</dbReference>
<keyword evidence="8 11" id="KW-0648">Protein biosynthesis</keyword>
<dbReference type="InterPro" id="IPR008909">
    <property type="entry name" value="DALR_anticod-bd"/>
</dbReference>